<dbReference type="Gene3D" id="3.40.50.2300">
    <property type="match status" value="1"/>
</dbReference>
<gene>
    <name evidence="9" type="ORF">JF886_15000</name>
</gene>
<dbReference type="InterPro" id="IPR036388">
    <property type="entry name" value="WH-like_DNA-bd_sf"/>
</dbReference>
<accession>A0A934N511</accession>
<dbReference type="CDD" id="cd00383">
    <property type="entry name" value="trans_reg_C"/>
    <property type="match status" value="1"/>
</dbReference>
<reference evidence="9 10" key="1">
    <citation type="submission" date="2020-10" db="EMBL/GenBank/DDBJ databases">
        <title>Ca. Dormibacterota MAGs.</title>
        <authorList>
            <person name="Montgomery K."/>
        </authorList>
    </citation>
    <scope>NUCLEOTIDE SEQUENCE [LARGE SCALE GENOMIC DNA]</scope>
    <source>
        <strain evidence="9">SC8812_S17_18</strain>
    </source>
</reference>
<dbReference type="SUPFAM" id="SSF52172">
    <property type="entry name" value="CheY-like"/>
    <property type="match status" value="1"/>
</dbReference>
<feature type="domain" description="OmpR/PhoB-type" evidence="8">
    <location>
        <begin position="129"/>
        <end position="223"/>
    </location>
</feature>
<evidence type="ECO:0000313" key="9">
    <source>
        <dbReference type="EMBL" id="MBJ7596136.1"/>
    </source>
</evidence>
<dbReference type="GO" id="GO:0032993">
    <property type="term" value="C:protein-DNA complex"/>
    <property type="evidence" value="ECO:0007669"/>
    <property type="project" value="TreeGrafter"/>
</dbReference>
<sequence>MSGVARVLVAEDEAPVRRLLVLHLRKAGFDVVEASDGHQALAVLLASEADVALIDVMLPGIDGFEVVRRARPRSSIPMLFVTAKGEEIHRVAGLEVGADDYVVKPFFAEEVVARVRAHLRRAAGFADPPRLLRSGAVEVKLDERRCLVSGNEVLLTRREFDLLALLVEHAGQVFSREQLLGSVWGSPYFTVKTVDVHISALRRKLVGALTISALRGVGYRLEP</sequence>
<dbReference type="InterPro" id="IPR011006">
    <property type="entry name" value="CheY-like_superfamily"/>
</dbReference>
<dbReference type="InterPro" id="IPR039420">
    <property type="entry name" value="WalR-like"/>
</dbReference>
<dbReference type="SMART" id="SM00862">
    <property type="entry name" value="Trans_reg_C"/>
    <property type="match status" value="1"/>
</dbReference>
<protein>
    <submittedName>
        <fullName evidence="9">Response regulator transcription factor</fullName>
    </submittedName>
</protein>
<dbReference type="InterPro" id="IPR001867">
    <property type="entry name" value="OmpR/PhoB-type_DNA-bd"/>
</dbReference>
<dbReference type="GO" id="GO:0000156">
    <property type="term" value="F:phosphorelay response regulator activity"/>
    <property type="evidence" value="ECO:0007669"/>
    <property type="project" value="TreeGrafter"/>
</dbReference>
<dbReference type="GO" id="GO:0000976">
    <property type="term" value="F:transcription cis-regulatory region binding"/>
    <property type="evidence" value="ECO:0007669"/>
    <property type="project" value="TreeGrafter"/>
</dbReference>
<dbReference type="Gene3D" id="1.10.10.10">
    <property type="entry name" value="Winged helix-like DNA-binding domain superfamily/Winged helix DNA-binding domain"/>
    <property type="match status" value="1"/>
</dbReference>
<dbReference type="RefSeq" id="WP_337313893.1">
    <property type="nucleotide sequence ID" value="NZ_JAEKNS010000148.1"/>
</dbReference>
<feature type="DNA-binding region" description="OmpR/PhoB-type" evidence="6">
    <location>
        <begin position="129"/>
        <end position="223"/>
    </location>
</feature>
<feature type="modified residue" description="4-aspartylphosphate" evidence="5">
    <location>
        <position position="55"/>
    </location>
</feature>
<proteinExistence type="predicted"/>
<dbReference type="SMART" id="SM00448">
    <property type="entry name" value="REC"/>
    <property type="match status" value="1"/>
</dbReference>
<dbReference type="PROSITE" id="PS51755">
    <property type="entry name" value="OMPR_PHOB"/>
    <property type="match status" value="1"/>
</dbReference>
<feature type="domain" description="Response regulatory" evidence="7">
    <location>
        <begin position="6"/>
        <end position="119"/>
    </location>
</feature>
<comment type="caution">
    <text evidence="9">The sequence shown here is derived from an EMBL/GenBank/DDBJ whole genome shotgun (WGS) entry which is preliminary data.</text>
</comment>
<keyword evidence="1 5" id="KW-0597">Phosphoprotein</keyword>
<keyword evidence="2" id="KW-0805">Transcription regulation</keyword>
<evidence type="ECO:0000259" key="7">
    <source>
        <dbReference type="PROSITE" id="PS50110"/>
    </source>
</evidence>
<evidence type="ECO:0000256" key="6">
    <source>
        <dbReference type="PROSITE-ProRule" id="PRU01091"/>
    </source>
</evidence>
<evidence type="ECO:0000259" key="8">
    <source>
        <dbReference type="PROSITE" id="PS51755"/>
    </source>
</evidence>
<organism evidence="9 10">
    <name type="scientific">Candidatus Aeolococcus gillhamiae</name>
    <dbReference type="NCBI Taxonomy" id="3127015"/>
    <lineage>
        <taxon>Bacteria</taxon>
        <taxon>Bacillati</taxon>
        <taxon>Candidatus Dormiibacterota</taxon>
        <taxon>Candidatus Dormibacteria</taxon>
        <taxon>Candidatus Aeolococcales</taxon>
        <taxon>Candidatus Aeolococcaceae</taxon>
        <taxon>Candidatus Aeolococcus</taxon>
    </lineage>
</organism>
<dbReference type="Proteomes" id="UP000606991">
    <property type="component" value="Unassembled WGS sequence"/>
</dbReference>
<evidence type="ECO:0000256" key="1">
    <source>
        <dbReference type="ARBA" id="ARBA00022553"/>
    </source>
</evidence>
<dbReference type="GO" id="GO:0006355">
    <property type="term" value="P:regulation of DNA-templated transcription"/>
    <property type="evidence" value="ECO:0007669"/>
    <property type="project" value="InterPro"/>
</dbReference>
<dbReference type="Gene3D" id="6.10.250.690">
    <property type="match status" value="1"/>
</dbReference>
<keyword evidence="3 6" id="KW-0238">DNA-binding</keyword>
<dbReference type="InterPro" id="IPR001789">
    <property type="entry name" value="Sig_transdc_resp-reg_receiver"/>
</dbReference>
<dbReference type="PANTHER" id="PTHR48111:SF4">
    <property type="entry name" value="DNA-BINDING DUAL TRANSCRIPTIONAL REGULATOR OMPR"/>
    <property type="match status" value="1"/>
</dbReference>
<dbReference type="Pfam" id="PF00486">
    <property type="entry name" value="Trans_reg_C"/>
    <property type="match status" value="1"/>
</dbReference>
<dbReference type="EMBL" id="JAEKNS010000148">
    <property type="protein sequence ID" value="MBJ7596136.1"/>
    <property type="molecule type" value="Genomic_DNA"/>
</dbReference>
<evidence type="ECO:0000256" key="5">
    <source>
        <dbReference type="PROSITE-ProRule" id="PRU00169"/>
    </source>
</evidence>
<evidence type="ECO:0000256" key="4">
    <source>
        <dbReference type="ARBA" id="ARBA00023163"/>
    </source>
</evidence>
<name>A0A934N511_9BACT</name>
<evidence type="ECO:0000256" key="2">
    <source>
        <dbReference type="ARBA" id="ARBA00023015"/>
    </source>
</evidence>
<dbReference type="GO" id="GO:0005829">
    <property type="term" value="C:cytosol"/>
    <property type="evidence" value="ECO:0007669"/>
    <property type="project" value="TreeGrafter"/>
</dbReference>
<evidence type="ECO:0000313" key="10">
    <source>
        <dbReference type="Proteomes" id="UP000606991"/>
    </source>
</evidence>
<evidence type="ECO:0000256" key="3">
    <source>
        <dbReference type="ARBA" id="ARBA00023125"/>
    </source>
</evidence>
<dbReference type="AlphaFoldDB" id="A0A934N511"/>
<dbReference type="Pfam" id="PF00072">
    <property type="entry name" value="Response_reg"/>
    <property type="match status" value="1"/>
</dbReference>
<dbReference type="PANTHER" id="PTHR48111">
    <property type="entry name" value="REGULATOR OF RPOS"/>
    <property type="match status" value="1"/>
</dbReference>
<keyword evidence="4" id="KW-0804">Transcription</keyword>
<dbReference type="PROSITE" id="PS50110">
    <property type="entry name" value="RESPONSE_REGULATORY"/>
    <property type="match status" value="1"/>
</dbReference>